<reference evidence="1 2" key="1">
    <citation type="submission" date="2019-09" db="EMBL/GenBank/DDBJ databases">
        <title>Distinct polysaccharide growth profiles of human intestinal Prevotella copri isolates.</title>
        <authorList>
            <person name="Fehlner-Peach H."/>
            <person name="Magnabosco C."/>
            <person name="Raghavan V."/>
            <person name="Scher J.U."/>
            <person name="Tett A."/>
            <person name="Cox L.M."/>
            <person name="Gottsegen C."/>
            <person name="Watters A."/>
            <person name="Wiltshire- Gordon J.D."/>
            <person name="Segata N."/>
            <person name="Bonneau R."/>
            <person name="Littman D.R."/>
        </authorList>
    </citation>
    <scope>NUCLEOTIDE SEQUENCE [LARGE SCALE GENOMIC DNA]</scope>
    <source>
        <strain evidence="2">iK21513</strain>
    </source>
</reference>
<dbReference type="AlphaFoldDB" id="A0A6A7VRD3"/>
<accession>A0A6A7VRD3</accession>
<dbReference type="EMBL" id="VZCY01000064">
    <property type="protein sequence ID" value="MQN09774.1"/>
    <property type="molecule type" value="Genomic_DNA"/>
</dbReference>
<protein>
    <recommendedName>
        <fullName evidence="3">HNH endonuclease</fullName>
    </recommendedName>
</protein>
<dbReference type="RefSeq" id="WP_153079512.1">
    <property type="nucleotide sequence ID" value="NZ_JAHOMZ010000006.1"/>
</dbReference>
<organism evidence="1 2">
    <name type="scientific">Segatella copri</name>
    <dbReference type="NCBI Taxonomy" id="165179"/>
    <lineage>
        <taxon>Bacteria</taxon>
        <taxon>Pseudomonadati</taxon>
        <taxon>Bacteroidota</taxon>
        <taxon>Bacteroidia</taxon>
        <taxon>Bacteroidales</taxon>
        <taxon>Prevotellaceae</taxon>
        <taxon>Segatella</taxon>
    </lineage>
</organism>
<name>A0A6A7VRD3_9BACT</name>
<dbReference type="Proteomes" id="UP000406735">
    <property type="component" value="Unassembled WGS sequence"/>
</dbReference>
<sequence>MNKDIDYYLGAFEKMKRALMRGVKAPHKPLLLLAILNLCQRGTIKDNHIVLSSDLVGEFKRLWRLYIGEQNTGGSIFVAEGLAMDIPHSYPFKCSIENPYYHLQHEPFWRLVKNEKGKERKFYSSLKSLRDGFAYAEIDQELYDLMVNRESAVILECKLRELV</sequence>
<comment type="caution">
    <text evidence="1">The sequence shown here is derived from an EMBL/GenBank/DDBJ whole genome shotgun (WGS) entry which is preliminary data.</text>
</comment>
<evidence type="ECO:0008006" key="3">
    <source>
        <dbReference type="Google" id="ProtNLM"/>
    </source>
</evidence>
<gene>
    <name evidence="1" type="ORF">F7D97_07540</name>
</gene>
<evidence type="ECO:0000313" key="1">
    <source>
        <dbReference type="EMBL" id="MQN09774.1"/>
    </source>
</evidence>
<evidence type="ECO:0000313" key="2">
    <source>
        <dbReference type="Proteomes" id="UP000406735"/>
    </source>
</evidence>
<proteinExistence type="predicted"/>